<feature type="transmembrane region" description="Helical" evidence="1">
    <location>
        <begin position="28"/>
        <end position="51"/>
    </location>
</feature>
<organism evidence="2 3">
    <name type="scientific">Sphingomonas palmae</name>
    <dbReference type="NCBI Taxonomy" id="1855283"/>
    <lineage>
        <taxon>Bacteria</taxon>
        <taxon>Pseudomonadati</taxon>
        <taxon>Pseudomonadota</taxon>
        <taxon>Alphaproteobacteria</taxon>
        <taxon>Sphingomonadales</taxon>
        <taxon>Sphingomonadaceae</taxon>
        <taxon>Sphingomonas</taxon>
    </lineage>
</organism>
<dbReference type="Proteomes" id="UP000199214">
    <property type="component" value="Unassembled WGS sequence"/>
</dbReference>
<keyword evidence="3" id="KW-1185">Reference proteome</keyword>
<keyword evidence="1" id="KW-1133">Transmembrane helix</keyword>
<name>A0A1H7PWX2_9SPHN</name>
<protein>
    <submittedName>
        <fullName evidence="2">Uncharacterized protein</fullName>
    </submittedName>
</protein>
<accession>A0A1H7PWX2</accession>
<reference evidence="3" key="1">
    <citation type="submission" date="2016-10" db="EMBL/GenBank/DDBJ databases">
        <authorList>
            <person name="Varghese N."/>
            <person name="Submissions S."/>
        </authorList>
    </citation>
    <scope>NUCLEOTIDE SEQUENCE [LARGE SCALE GENOMIC DNA]</scope>
    <source>
        <strain evidence="3">JS21-1</strain>
    </source>
</reference>
<dbReference type="AlphaFoldDB" id="A0A1H7PWX2"/>
<evidence type="ECO:0000256" key="1">
    <source>
        <dbReference type="SAM" id="Phobius"/>
    </source>
</evidence>
<dbReference type="EMBL" id="FNZZ01000003">
    <property type="protein sequence ID" value="SEL39567.1"/>
    <property type="molecule type" value="Genomic_DNA"/>
</dbReference>
<evidence type="ECO:0000313" key="3">
    <source>
        <dbReference type="Proteomes" id="UP000199214"/>
    </source>
</evidence>
<gene>
    <name evidence="2" type="ORF">SAMN05216382_1953</name>
</gene>
<proteinExistence type="predicted"/>
<keyword evidence="1" id="KW-0472">Membrane</keyword>
<evidence type="ECO:0000313" key="2">
    <source>
        <dbReference type="EMBL" id="SEL39567.1"/>
    </source>
</evidence>
<sequence>MSRQLATVRARIGSSQVRARIELTPRGLVALGTAVSMILVGSAAIVVAARINLR</sequence>
<keyword evidence="1" id="KW-0812">Transmembrane</keyword>